<dbReference type="PROSITE" id="PS51284">
    <property type="entry name" value="DOC"/>
    <property type="match status" value="1"/>
</dbReference>
<evidence type="ECO:0000313" key="8">
    <source>
        <dbReference type="EMBL" id="PRT53082.1"/>
    </source>
</evidence>
<evidence type="ECO:0000313" key="9">
    <source>
        <dbReference type="Proteomes" id="UP000238350"/>
    </source>
</evidence>
<dbReference type="GO" id="GO:0031145">
    <property type="term" value="P:anaphase-promoting complex-dependent catabolic process"/>
    <property type="evidence" value="ECO:0007669"/>
    <property type="project" value="InterPro"/>
</dbReference>
<dbReference type="STRING" id="45607.A0A2T0FDK7"/>
<evidence type="ECO:0000256" key="3">
    <source>
        <dbReference type="ARBA" id="ARBA00022776"/>
    </source>
</evidence>
<feature type="domain" description="DOC" evidence="7">
    <location>
        <begin position="14"/>
        <end position="185"/>
    </location>
</feature>
<protein>
    <recommendedName>
        <fullName evidence="6">Anaphase-promoting complex subunit 10</fullName>
    </recommendedName>
</protein>
<dbReference type="GO" id="GO:0051301">
    <property type="term" value="P:cell division"/>
    <property type="evidence" value="ECO:0007669"/>
    <property type="project" value="UniProtKB-KW"/>
</dbReference>
<dbReference type="InterPro" id="IPR008979">
    <property type="entry name" value="Galactose-bd-like_sf"/>
</dbReference>
<comment type="function">
    <text evidence="6">Component of the anaphase promoting complex/cyclosome (APC/C), a cell cycle-regulated E3 ubiquitin-protein ligase complex that controls progression through mitosis and the G1 phase of the cell cycle.</text>
</comment>
<keyword evidence="4 6" id="KW-0833">Ubl conjugation pathway</keyword>
<dbReference type="EMBL" id="NDIQ01000001">
    <property type="protein sequence ID" value="PRT53082.1"/>
    <property type="molecule type" value="Genomic_DNA"/>
</dbReference>
<gene>
    <name evidence="8" type="ORF">B9G98_00702</name>
</gene>
<dbReference type="GO" id="GO:0005680">
    <property type="term" value="C:anaphase-promoting complex"/>
    <property type="evidence" value="ECO:0007669"/>
    <property type="project" value="InterPro"/>
</dbReference>
<dbReference type="InterPro" id="IPR004939">
    <property type="entry name" value="APC_su10/DOC_dom"/>
</dbReference>
<dbReference type="GeneID" id="36514451"/>
<dbReference type="PANTHER" id="PTHR12936:SF0">
    <property type="entry name" value="ANAPHASE-PROMOTING COMPLEX SUBUNIT 10"/>
    <property type="match status" value="1"/>
</dbReference>
<evidence type="ECO:0000256" key="5">
    <source>
        <dbReference type="ARBA" id="ARBA00023306"/>
    </source>
</evidence>
<sequence>MTWDDSENPEGSGDFTAPTIDQLWAEEGVNDNQELIDMSDKAFWTVSSSKEEHGVVNLTDDSPYTFWQSDGAQPHIVDIQFSKRVELERFEIFLDYQQDESYTPAEIALFAGTGLHDLVRISVYELDRPEGWFHLLLNETRKDGFLKCFMLRLKITANHDNGRDTRVRAIRLLGPPVASDHMAWR</sequence>
<dbReference type="SUPFAM" id="SSF49785">
    <property type="entry name" value="Galactose-binding domain-like"/>
    <property type="match status" value="1"/>
</dbReference>
<evidence type="ECO:0000256" key="1">
    <source>
        <dbReference type="ARBA" id="ARBA00006762"/>
    </source>
</evidence>
<dbReference type="PIRSF" id="PIRSF028841">
    <property type="entry name" value="APC10_sub"/>
    <property type="match status" value="1"/>
</dbReference>
<dbReference type="Pfam" id="PF03256">
    <property type="entry name" value="ANAPC10"/>
    <property type="match status" value="1"/>
</dbReference>
<evidence type="ECO:0000256" key="6">
    <source>
        <dbReference type="PIRNR" id="PIRNR028841"/>
    </source>
</evidence>
<dbReference type="Gene3D" id="2.60.120.260">
    <property type="entry name" value="Galactose-binding domain-like"/>
    <property type="match status" value="1"/>
</dbReference>
<dbReference type="AlphaFoldDB" id="A0A2T0FDK7"/>
<accession>A0A2T0FDK7</accession>
<keyword evidence="9" id="KW-1185">Reference proteome</keyword>
<dbReference type="OrthoDB" id="24948at2759"/>
<keyword evidence="5 6" id="KW-0131">Cell cycle</keyword>
<dbReference type="Proteomes" id="UP000238350">
    <property type="component" value="Unassembled WGS sequence"/>
</dbReference>
<name>A0A2T0FDK7_9ASCO</name>
<evidence type="ECO:0000256" key="2">
    <source>
        <dbReference type="ARBA" id="ARBA00022618"/>
    </source>
</evidence>
<evidence type="ECO:0000256" key="4">
    <source>
        <dbReference type="ARBA" id="ARBA00022786"/>
    </source>
</evidence>
<reference evidence="8 9" key="1">
    <citation type="submission" date="2017-04" db="EMBL/GenBank/DDBJ databases">
        <title>Genome sequencing of [Candida] sorbophila.</title>
        <authorList>
            <person name="Ahn J.O."/>
        </authorList>
    </citation>
    <scope>NUCLEOTIDE SEQUENCE [LARGE SCALE GENOMIC DNA]</scope>
    <source>
        <strain evidence="8 9">DS02</strain>
    </source>
</reference>
<dbReference type="SMART" id="SM01337">
    <property type="entry name" value="APC10"/>
    <property type="match status" value="1"/>
</dbReference>
<dbReference type="PANTHER" id="PTHR12936">
    <property type="entry name" value="ANAPHASE-PROMOTING COMPLEX 10"/>
    <property type="match status" value="1"/>
</dbReference>
<keyword evidence="2 6" id="KW-0132">Cell division</keyword>
<dbReference type="CDD" id="cd08366">
    <property type="entry name" value="APC10"/>
    <property type="match status" value="1"/>
</dbReference>
<evidence type="ECO:0000259" key="7">
    <source>
        <dbReference type="PROSITE" id="PS51284"/>
    </source>
</evidence>
<comment type="similarity">
    <text evidence="1 6">Belongs to the APC10 family.</text>
</comment>
<keyword evidence="3 6" id="KW-0498">Mitosis</keyword>
<dbReference type="GO" id="GO:0070979">
    <property type="term" value="P:protein K11-linked ubiquitination"/>
    <property type="evidence" value="ECO:0007669"/>
    <property type="project" value="TreeGrafter"/>
</dbReference>
<organism evidence="8 9">
    <name type="scientific">Wickerhamiella sorbophila</name>
    <dbReference type="NCBI Taxonomy" id="45607"/>
    <lineage>
        <taxon>Eukaryota</taxon>
        <taxon>Fungi</taxon>
        <taxon>Dikarya</taxon>
        <taxon>Ascomycota</taxon>
        <taxon>Saccharomycotina</taxon>
        <taxon>Dipodascomycetes</taxon>
        <taxon>Dipodascales</taxon>
        <taxon>Trichomonascaceae</taxon>
        <taxon>Wickerhamiella</taxon>
    </lineage>
</organism>
<comment type="caution">
    <text evidence="8">The sequence shown here is derived from an EMBL/GenBank/DDBJ whole genome shotgun (WGS) entry which is preliminary data.</text>
</comment>
<dbReference type="RefSeq" id="XP_024663028.1">
    <property type="nucleotide sequence ID" value="XM_024807260.1"/>
</dbReference>
<dbReference type="InterPro" id="IPR016901">
    <property type="entry name" value="APC10/Doc1"/>
</dbReference>
<proteinExistence type="inferred from homology"/>